<dbReference type="AlphaFoldDB" id="A0A935MWQ7"/>
<accession>A0A935MWQ7</accession>
<name>A0A935MWQ7_9RHOO</name>
<comment type="caution">
    <text evidence="1">The sequence shown here is derived from an EMBL/GenBank/DDBJ whole genome shotgun (WGS) entry which is preliminary data.</text>
</comment>
<evidence type="ECO:0000313" key="1">
    <source>
        <dbReference type="EMBL" id="MBK7416147.1"/>
    </source>
</evidence>
<dbReference type="EMBL" id="JADJMS010000032">
    <property type="protein sequence ID" value="MBK7416147.1"/>
    <property type="molecule type" value="Genomic_DNA"/>
</dbReference>
<sequence length="85" mass="9434">MANKTINLQPYFKIDEIATRWALSRDAVMSYGIDGQLKFGLFATGNLHVEVGSFGPPPTLILLLNQAASGVALFRLSRKWWPLSI</sequence>
<organism evidence="1 2">
    <name type="scientific">Candidatus Dechloromonas phosphorivorans</name>
    <dbReference type="NCBI Taxonomy" id="2899244"/>
    <lineage>
        <taxon>Bacteria</taxon>
        <taxon>Pseudomonadati</taxon>
        <taxon>Pseudomonadota</taxon>
        <taxon>Betaproteobacteria</taxon>
        <taxon>Rhodocyclales</taxon>
        <taxon>Azonexaceae</taxon>
        <taxon>Dechloromonas</taxon>
    </lineage>
</organism>
<dbReference type="Proteomes" id="UP000739411">
    <property type="component" value="Unassembled WGS sequence"/>
</dbReference>
<protein>
    <submittedName>
        <fullName evidence="1">Uncharacterized protein</fullName>
    </submittedName>
</protein>
<evidence type="ECO:0000313" key="2">
    <source>
        <dbReference type="Proteomes" id="UP000739411"/>
    </source>
</evidence>
<reference evidence="1 2" key="1">
    <citation type="submission" date="2020-10" db="EMBL/GenBank/DDBJ databases">
        <title>Connecting structure to function with the recovery of over 1000 high-quality activated sludge metagenome-assembled genomes encoding full-length rRNA genes using long-read sequencing.</title>
        <authorList>
            <person name="Singleton C.M."/>
            <person name="Petriglieri F."/>
            <person name="Kristensen J.M."/>
            <person name="Kirkegaard R.H."/>
            <person name="Michaelsen T.Y."/>
            <person name="Andersen M.H."/>
            <person name="Karst S.M."/>
            <person name="Dueholm M.S."/>
            <person name="Nielsen P.H."/>
            <person name="Albertsen M."/>
        </authorList>
    </citation>
    <scope>NUCLEOTIDE SEQUENCE [LARGE SCALE GENOMIC DNA]</scope>
    <source>
        <strain evidence="1">EsbW_18-Q3-R4-48_BATAC.463</strain>
    </source>
</reference>
<gene>
    <name evidence="1" type="ORF">IPJ38_14600</name>
</gene>
<proteinExistence type="predicted"/>